<evidence type="ECO:0000259" key="1">
    <source>
        <dbReference type="Pfam" id="PF00483"/>
    </source>
</evidence>
<name>A0A0V8M3K4_9CHLR</name>
<comment type="caution">
    <text evidence="2">The sequence shown here is derived from an EMBL/GenBank/DDBJ whole genome shotgun (WGS) entry which is preliminary data.</text>
</comment>
<gene>
    <name evidence="2" type="ORF">DA01_02735</name>
</gene>
<keyword evidence="2" id="KW-0808">Transferase</keyword>
<dbReference type="AlphaFoldDB" id="A0A0V8M3K4"/>
<dbReference type="InterPro" id="IPR005835">
    <property type="entry name" value="NTP_transferase_dom"/>
</dbReference>
<dbReference type="InterPro" id="IPR029044">
    <property type="entry name" value="Nucleotide-diphossugar_trans"/>
</dbReference>
<feature type="domain" description="Nucleotidyl transferase" evidence="1">
    <location>
        <begin position="3"/>
        <end position="231"/>
    </location>
</feature>
<dbReference type="Pfam" id="PF00483">
    <property type="entry name" value="NTP_transferase"/>
    <property type="match status" value="1"/>
</dbReference>
<dbReference type="GO" id="GO:0016740">
    <property type="term" value="F:transferase activity"/>
    <property type="evidence" value="ECO:0007669"/>
    <property type="project" value="UniProtKB-KW"/>
</dbReference>
<dbReference type="Proteomes" id="UP000053577">
    <property type="component" value="Unassembled WGS sequence"/>
</dbReference>
<dbReference type="OrthoDB" id="9803871at2"/>
<dbReference type="SUPFAM" id="SSF53448">
    <property type="entry name" value="Nucleotide-diphospho-sugar transferases"/>
    <property type="match status" value="1"/>
</dbReference>
<dbReference type="CDD" id="cd06915">
    <property type="entry name" value="NTP_transferase_WcbM_like"/>
    <property type="match status" value="1"/>
</dbReference>
<dbReference type="Gene3D" id="3.90.550.10">
    <property type="entry name" value="Spore Coat Polysaccharide Biosynthesis Protein SpsA, Chain A"/>
    <property type="match status" value="1"/>
</dbReference>
<organism evidence="2 3">
    <name type="scientific">Dehalococcoides mccartyi</name>
    <dbReference type="NCBI Taxonomy" id="61435"/>
    <lineage>
        <taxon>Bacteria</taxon>
        <taxon>Bacillati</taxon>
        <taxon>Chloroflexota</taxon>
        <taxon>Dehalococcoidia</taxon>
        <taxon>Dehalococcoidales</taxon>
        <taxon>Dehalococcoidaceae</taxon>
        <taxon>Dehalococcoides</taxon>
    </lineage>
</organism>
<accession>A0A0V8M3K4</accession>
<dbReference type="InterPro" id="IPR050486">
    <property type="entry name" value="Mannose-1P_guanyltransferase"/>
</dbReference>
<evidence type="ECO:0000313" key="2">
    <source>
        <dbReference type="EMBL" id="KSV18357.1"/>
    </source>
</evidence>
<evidence type="ECO:0000313" key="3">
    <source>
        <dbReference type="Proteomes" id="UP000053577"/>
    </source>
</evidence>
<dbReference type="RefSeq" id="WP_041341057.1">
    <property type="nucleotide sequence ID" value="NZ_DICU01000003.1"/>
</dbReference>
<dbReference type="PANTHER" id="PTHR22572">
    <property type="entry name" value="SUGAR-1-PHOSPHATE GUANYL TRANSFERASE"/>
    <property type="match status" value="1"/>
</dbReference>
<sequence length="236" mass="26846">MQAVILCGGLATRLRPITENIPKCLLPMAGRPFLHHQFRLLKSQGFDRVVLCIGHLGEMVKDCFGPGDEYGLKLAYSQETEKLLGTAGALKNAEDYLEEEFFVINGDTYLDMDYRQAWQTYSQNNCDALMTVYDNRHGRINARNDVALDENMLVSCYEKDSHLPELKFVNAGALILRKSLFATLEKDKPYSLERAILPVLAHNQRMLAYPVKECFYDVGTVEGIYTFCNYLENQPV</sequence>
<dbReference type="EMBL" id="JGYD01000011">
    <property type="protein sequence ID" value="KSV18357.1"/>
    <property type="molecule type" value="Genomic_DNA"/>
</dbReference>
<protein>
    <submittedName>
        <fullName evidence="2">D-glycero-D-manno-heptose 1-phosphate guanosyltransferase</fullName>
    </submittedName>
</protein>
<reference evidence="2 3" key="1">
    <citation type="journal article" date="2015" name="Sci. Rep.">
        <title>A comparative genomics and reductive dehalogenase gene transcription study of two chloroethene-respiring bacteria, Dehalococcoides mccartyi strains MB and 11a.</title>
        <authorList>
            <person name="Low A."/>
            <person name="Shen Z."/>
            <person name="Cheng D."/>
            <person name="Rogers M.J."/>
            <person name="Lee P.K."/>
            <person name="He J."/>
        </authorList>
    </citation>
    <scope>NUCLEOTIDE SEQUENCE [LARGE SCALE GENOMIC DNA]</scope>
    <source>
        <strain evidence="2 3">MB</strain>
    </source>
</reference>
<dbReference type="PATRIC" id="fig|61435.5.peg.550"/>
<proteinExistence type="predicted"/>